<dbReference type="STRING" id="7217.B3MDJ1"/>
<evidence type="ECO:0000313" key="3">
    <source>
        <dbReference type="Proteomes" id="UP000007801"/>
    </source>
</evidence>
<dbReference type="EMBL" id="CH902619">
    <property type="protein sequence ID" value="EDV37454.2"/>
    <property type="molecule type" value="Genomic_DNA"/>
</dbReference>
<protein>
    <recommendedName>
        <fullName evidence="4">TIL domain-containing protein</fullName>
    </recommendedName>
</protein>
<gene>
    <name evidence="2" type="primary">Dana\GF13453</name>
    <name evidence="2" type="synonym">dana_GLEANR_13467</name>
    <name evidence="2" type="ORF">GF13453</name>
</gene>
<feature type="compositionally biased region" description="Low complexity" evidence="1">
    <location>
        <begin position="136"/>
        <end position="156"/>
    </location>
</feature>
<sequence length="184" mass="20594">MKLDKSQEGPAGSAESAAVFKCPSGFQKSKPVYKKTSIEMQPWFLLVIFCHVFQGYYCQYMDITFRKCQHPIAFDCYHYCHSFCNDQNIKECNYRCQEGCGCKVASIVRNNGGCRRLGVCRKFEDSAMVDPEVDENGTGTKNETGKTTLLPTTTDPSTEDQAGEVTDETKTSLVPTSTTEKEDN</sequence>
<dbReference type="OrthoDB" id="7871913at2759"/>
<proteinExistence type="predicted"/>
<name>B3MDJ1_DROAN</name>
<reference evidence="2 3" key="1">
    <citation type="journal article" date="2007" name="Nature">
        <title>Evolution of genes and genomes on the Drosophila phylogeny.</title>
        <authorList>
            <consortium name="Drosophila 12 Genomes Consortium"/>
            <person name="Clark A.G."/>
            <person name="Eisen M.B."/>
            <person name="Smith D.R."/>
            <person name="Bergman C.M."/>
            <person name="Oliver B."/>
            <person name="Markow T.A."/>
            <person name="Kaufman T.C."/>
            <person name="Kellis M."/>
            <person name="Gelbart W."/>
            <person name="Iyer V.N."/>
            <person name="Pollard D.A."/>
            <person name="Sackton T.B."/>
            <person name="Larracuente A.M."/>
            <person name="Singh N.D."/>
            <person name="Abad J.P."/>
            <person name="Abt D.N."/>
            <person name="Adryan B."/>
            <person name="Aguade M."/>
            <person name="Akashi H."/>
            <person name="Anderson W.W."/>
            <person name="Aquadro C.F."/>
            <person name="Ardell D.H."/>
            <person name="Arguello R."/>
            <person name="Artieri C.G."/>
            <person name="Barbash D.A."/>
            <person name="Barker D."/>
            <person name="Barsanti P."/>
            <person name="Batterham P."/>
            <person name="Batzoglou S."/>
            <person name="Begun D."/>
            <person name="Bhutkar A."/>
            <person name="Blanco E."/>
            <person name="Bosak S.A."/>
            <person name="Bradley R.K."/>
            <person name="Brand A.D."/>
            <person name="Brent M.R."/>
            <person name="Brooks A.N."/>
            <person name="Brown R.H."/>
            <person name="Butlin R.K."/>
            <person name="Caggese C."/>
            <person name="Calvi B.R."/>
            <person name="Bernardo de Carvalho A."/>
            <person name="Caspi A."/>
            <person name="Castrezana S."/>
            <person name="Celniker S.E."/>
            <person name="Chang J.L."/>
            <person name="Chapple C."/>
            <person name="Chatterji S."/>
            <person name="Chinwalla A."/>
            <person name="Civetta A."/>
            <person name="Clifton S.W."/>
            <person name="Comeron J.M."/>
            <person name="Costello J.C."/>
            <person name="Coyne J.A."/>
            <person name="Daub J."/>
            <person name="David R.G."/>
            <person name="Delcher A.L."/>
            <person name="Delehaunty K."/>
            <person name="Do C.B."/>
            <person name="Ebling H."/>
            <person name="Edwards K."/>
            <person name="Eickbush T."/>
            <person name="Evans J.D."/>
            <person name="Filipski A."/>
            <person name="Findeiss S."/>
            <person name="Freyhult E."/>
            <person name="Fulton L."/>
            <person name="Fulton R."/>
            <person name="Garcia A.C."/>
            <person name="Gardiner A."/>
            <person name="Garfield D.A."/>
            <person name="Garvin B.E."/>
            <person name="Gibson G."/>
            <person name="Gilbert D."/>
            <person name="Gnerre S."/>
            <person name="Godfrey J."/>
            <person name="Good R."/>
            <person name="Gotea V."/>
            <person name="Gravely B."/>
            <person name="Greenberg A.J."/>
            <person name="Griffiths-Jones S."/>
            <person name="Gross S."/>
            <person name="Guigo R."/>
            <person name="Gustafson E.A."/>
            <person name="Haerty W."/>
            <person name="Hahn M.W."/>
            <person name="Halligan D.L."/>
            <person name="Halpern A.L."/>
            <person name="Halter G.M."/>
            <person name="Han M.V."/>
            <person name="Heger A."/>
            <person name="Hillier L."/>
            <person name="Hinrichs A.S."/>
            <person name="Holmes I."/>
            <person name="Hoskins R.A."/>
            <person name="Hubisz M.J."/>
            <person name="Hultmark D."/>
            <person name="Huntley M.A."/>
            <person name="Jaffe D.B."/>
            <person name="Jagadeeshan S."/>
            <person name="Jeck W.R."/>
            <person name="Johnson J."/>
            <person name="Jones C.D."/>
            <person name="Jordan W.C."/>
            <person name="Karpen G.H."/>
            <person name="Kataoka E."/>
            <person name="Keightley P.D."/>
            <person name="Kheradpour P."/>
            <person name="Kirkness E.F."/>
            <person name="Koerich L.B."/>
            <person name="Kristiansen K."/>
            <person name="Kudrna D."/>
            <person name="Kulathinal R.J."/>
            <person name="Kumar S."/>
            <person name="Kwok R."/>
            <person name="Lander E."/>
            <person name="Langley C.H."/>
            <person name="Lapoint R."/>
            <person name="Lazzaro B.P."/>
            <person name="Lee S.J."/>
            <person name="Levesque L."/>
            <person name="Li R."/>
            <person name="Lin C.F."/>
            <person name="Lin M.F."/>
            <person name="Lindblad-Toh K."/>
            <person name="Llopart A."/>
            <person name="Long M."/>
            <person name="Low L."/>
            <person name="Lozovsky E."/>
            <person name="Lu J."/>
            <person name="Luo M."/>
            <person name="Machado C.A."/>
            <person name="Makalowski W."/>
            <person name="Marzo M."/>
            <person name="Matsuda M."/>
            <person name="Matzkin L."/>
            <person name="McAllister B."/>
            <person name="McBride C.S."/>
            <person name="McKernan B."/>
            <person name="McKernan K."/>
            <person name="Mendez-Lago M."/>
            <person name="Minx P."/>
            <person name="Mollenhauer M.U."/>
            <person name="Montooth K."/>
            <person name="Mount S.M."/>
            <person name="Mu X."/>
            <person name="Myers E."/>
            <person name="Negre B."/>
            <person name="Newfeld S."/>
            <person name="Nielsen R."/>
            <person name="Noor M.A."/>
            <person name="O'Grady P."/>
            <person name="Pachter L."/>
            <person name="Papaceit M."/>
            <person name="Parisi M.J."/>
            <person name="Parisi M."/>
            <person name="Parts L."/>
            <person name="Pedersen J.S."/>
            <person name="Pesole G."/>
            <person name="Phillippy A.M."/>
            <person name="Ponting C.P."/>
            <person name="Pop M."/>
            <person name="Porcelli D."/>
            <person name="Powell J.R."/>
            <person name="Prohaska S."/>
            <person name="Pruitt K."/>
            <person name="Puig M."/>
            <person name="Quesneville H."/>
            <person name="Ram K.R."/>
            <person name="Rand D."/>
            <person name="Rasmussen M.D."/>
            <person name="Reed L.K."/>
            <person name="Reenan R."/>
            <person name="Reily A."/>
            <person name="Remington K.A."/>
            <person name="Rieger T.T."/>
            <person name="Ritchie M.G."/>
            <person name="Robin C."/>
            <person name="Rogers Y.H."/>
            <person name="Rohde C."/>
            <person name="Rozas J."/>
            <person name="Rubenfield M.J."/>
            <person name="Ruiz A."/>
            <person name="Russo S."/>
            <person name="Salzberg S.L."/>
            <person name="Sanchez-Gracia A."/>
            <person name="Saranga D.J."/>
            <person name="Sato H."/>
            <person name="Schaeffer S.W."/>
            <person name="Schatz M.C."/>
            <person name="Schlenke T."/>
            <person name="Schwartz R."/>
            <person name="Segarra C."/>
            <person name="Singh R.S."/>
            <person name="Sirot L."/>
            <person name="Sirota M."/>
            <person name="Sisneros N.B."/>
            <person name="Smith C.D."/>
            <person name="Smith T.F."/>
            <person name="Spieth J."/>
            <person name="Stage D.E."/>
            <person name="Stark A."/>
            <person name="Stephan W."/>
            <person name="Strausberg R.L."/>
            <person name="Strempel S."/>
            <person name="Sturgill D."/>
            <person name="Sutton G."/>
            <person name="Sutton G.G."/>
            <person name="Tao W."/>
            <person name="Teichmann S."/>
            <person name="Tobari Y.N."/>
            <person name="Tomimura Y."/>
            <person name="Tsolas J.M."/>
            <person name="Valente V.L."/>
            <person name="Venter E."/>
            <person name="Venter J.C."/>
            <person name="Vicario S."/>
            <person name="Vieira F.G."/>
            <person name="Vilella A.J."/>
            <person name="Villasante A."/>
            <person name="Walenz B."/>
            <person name="Wang J."/>
            <person name="Wasserman M."/>
            <person name="Watts T."/>
            <person name="Wilson D."/>
            <person name="Wilson R.K."/>
            <person name="Wing R.A."/>
            <person name="Wolfner M.F."/>
            <person name="Wong A."/>
            <person name="Wong G.K."/>
            <person name="Wu C.I."/>
            <person name="Wu G."/>
            <person name="Yamamoto D."/>
            <person name="Yang H.P."/>
            <person name="Yang S.P."/>
            <person name="Yorke J.A."/>
            <person name="Yoshida K."/>
            <person name="Zdobnov E."/>
            <person name="Zhang P."/>
            <person name="Zhang Y."/>
            <person name="Zimin A.V."/>
            <person name="Baldwin J."/>
            <person name="Abdouelleil A."/>
            <person name="Abdulkadir J."/>
            <person name="Abebe A."/>
            <person name="Abera B."/>
            <person name="Abreu J."/>
            <person name="Acer S.C."/>
            <person name="Aftuck L."/>
            <person name="Alexander A."/>
            <person name="An P."/>
            <person name="Anderson E."/>
            <person name="Anderson S."/>
            <person name="Arachi H."/>
            <person name="Azer M."/>
            <person name="Bachantsang P."/>
            <person name="Barry A."/>
            <person name="Bayul T."/>
            <person name="Berlin A."/>
            <person name="Bessette D."/>
            <person name="Bloom T."/>
            <person name="Blye J."/>
            <person name="Boguslavskiy L."/>
            <person name="Bonnet C."/>
            <person name="Boukhgalter B."/>
            <person name="Bourzgui I."/>
            <person name="Brown A."/>
            <person name="Cahill P."/>
            <person name="Channer S."/>
            <person name="Cheshatsang Y."/>
            <person name="Chuda L."/>
            <person name="Citroen M."/>
            <person name="Collymore A."/>
            <person name="Cooke P."/>
            <person name="Costello M."/>
            <person name="D'Aco K."/>
            <person name="Daza R."/>
            <person name="De Haan G."/>
            <person name="DeGray S."/>
            <person name="DeMaso C."/>
            <person name="Dhargay N."/>
            <person name="Dooley K."/>
            <person name="Dooley E."/>
            <person name="Doricent M."/>
            <person name="Dorje P."/>
            <person name="Dorjee K."/>
            <person name="Dupes A."/>
            <person name="Elong R."/>
            <person name="Falk J."/>
            <person name="Farina A."/>
            <person name="Faro S."/>
            <person name="Ferguson D."/>
            <person name="Fisher S."/>
            <person name="Foley C.D."/>
            <person name="Franke A."/>
            <person name="Friedrich D."/>
            <person name="Gadbois L."/>
            <person name="Gearin G."/>
            <person name="Gearin C.R."/>
            <person name="Giannoukos G."/>
            <person name="Goode T."/>
            <person name="Graham J."/>
            <person name="Grandbois E."/>
            <person name="Grewal S."/>
            <person name="Gyaltsen K."/>
            <person name="Hafez N."/>
            <person name="Hagos B."/>
            <person name="Hall J."/>
            <person name="Henson C."/>
            <person name="Hollinger A."/>
            <person name="Honan T."/>
            <person name="Huard M.D."/>
            <person name="Hughes L."/>
            <person name="Hurhula B."/>
            <person name="Husby M.E."/>
            <person name="Kamat A."/>
            <person name="Kanga B."/>
            <person name="Kashin S."/>
            <person name="Khazanovich D."/>
            <person name="Kisner P."/>
            <person name="Lance K."/>
            <person name="Lara M."/>
            <person name="Lee W."/>
            <person name="Lennon N."/>
            <person name="Letendre F."/>
            <person name="LeVine R."/>
            <person name="Lipovsky A."/>
            <person name="Liu X."/>
            <person name="Liu J."/>
            <person name="Liu S."/>
            <person name="Lokyitsang T."/>
            <person name="Lokyitsang Y."/>
            <person name="Lubonja R."/>
            <person name="Lui A."/>
            <person name="MacDonald P."/>
            <person name="Magnisalis V."/>
            <person name="Maru K."/>
            <person name="Matthews C."/>
            <person name="McCusker W."/>
            <person name="McDonough S."/>
            <person name="Mehta T."/>
            <person name="Meldrim J."/>
            <person name="Meneus L."/>
            <person name="Mihai O."/>
            <person name="Mihalev A."/>
            <person name="Mihova T."/>
            <person name="Mittelman R."/>
            <person name="Mlenga V."/>
            <person name="Montmayeur A."/>
            <person name="Mulrain L."/>
            <person name="Navidi A."/>
            <person name="Naylor J."/>
            <person name="Negash T."/>
            <person name="Nguyen T."/>
            <person name="Nguyen N."/>
            <person name="Nicol R."/>
            <person name="Norbu C."/>
            <person name="Norbu N."/>
            <person name="Novod N."/>
            <person name="O'Neill B."/>
            <person name="Osman S."/>
            <person name="Markiewicz E."/>
            <person name="Oyono O.L."/>
            <person name="Patti C."/>
            <person name="Phunkhang P."/>
            <person name="Pierre F."/>
            <person name="Priest M."/>
            <person name="Raghuraman S."/>
            <person name="Rege F."/>
            <person name="Reyes R."/>
            <person name="Rise C."/>
            <person name="Rogov P."/>
            <person name="Ross K."/>
            <person name="Ryan E."/>
            <person name="Settipalli S."/>
            <person name="Shea T."/>
            <person name="Sherpa N."/>
            <person name="Shi L."/>
            <person name="Shih D."/>
            <person name="Sparrow T."/>
            <person name="Spaulding J."/>
            <person name="Stalker J."/>
            <person name="Stange-Thomann N."/>
            <person name="Stavropoulos S."/>
            <person name="Stone C."/>
            <person name="Strader C."/>
            <person name="Tesfaye S."/>
            <person name="Thomson T."/>
            <person name="Thoulutsang Y."/>
            <person name="Thoulutsang D."/>
            <person name="Topham K."/>
            <person name="Topping I."/>
            <person name="Tsamla T."/>
            <person name="Vassiliev H."/>
            <person name="Vo A."/>
            <person name="Wangchuk T."/>
            <person name="Wangdi T."/>
            <person name="Weiand M."/>
            <person name="Wilkinson J."/>
            <person name="Wilson A."/>
            <person name="Yadav S."/>
            <person name="Young G."/>
            <person name="Yu Q."/>
            <person name="Zembek L."/>
            <person name="Zhong D."/>
            <person name="Zimmer A."/>
            <person name="Zwirko Z."/>
            <person name="Jaffe D.B."/>
            <person name="Alvarez P."/>
            <person name="Brockman W."/>
            <person name="Butler J."/>
            <person name="Chin C."/>
            <person name="Gnerre S."/>
            <person name="Grabherr M."/>
            <person name="Kleber M."/>
            <person name="Mauceli E."/>
            <person name="MacCallum I."/>
        </authorList>
    </citation>
    <scope>NUCLEOTIDE SEQUENCE [LARGE SCALE GENOMIC DNA]</scope>
    <source>
        <strain evidence="3">Tucson 14024-0371.13</strain>
    </source>
</reference>
<dbReference type="HOGENOM" id="CLU_1549233_0_0_1"/>
<dbReference type="InParanoid" id="B3MDJ1"/>
<dbReference type="eggNOG" id="ENOG502T6V8">
    <property type="taxonomic scope" value="Eukaryota"/>
</dbReference>
<accession>B3MDJ1</accession>
<dbReference type="AlphaFoldDB" id="B3MDJ1"/>
<evidence type="ECO:0000313" key="2">
    <source>
        <dbReference type="EMBL" id="EDV37454.2"/>
    </source>
</evidence>
<keyword evidence="3" id="KW-1185">Reference proteome</keyword>
<dbReference type="Proteomes" id="UP000007801">
    <property type="component" value="Unassembled WGS sequence"/>
</dbReference>
<organism evidence="2 3">
    <name type="scientific">Drosophila ananassae</name>
    <name type="common">Fruit fly</name>
    <dbReference type="NCBI Taxonomy" id="7217"/>
    <lineage>
        <taxon>Eukaryota</taxon>
        <taxon>Metazoa</taxon>
        <taxon>Ecdysozoa</taxon>
        <taxon>Arthropoda</taxon>
        <taxon>Hexapoda</taxon>
        <taxon>Insecta</taxon>
        <taxon>Pterygota</taxon>
        <taxon>Neoptera</taxon>
        <taxon>Endopterygota</taxon>
        <taxon>Diptera</taxon>
        <taxon>Brachycera</taxon>
        <taxon>Muscomorpha</taxon>
        <taxon>Ephydroidea</taxon>
        <taxon>Drosophilidae</taxon>
        <taxon>Drosophila</taxon>
        <taxon>Sophophora</taxon>
    </lineage>
</organism>
<feature type="region of interest" description="Disordered" evidence="1">
    <location>
        <begin position="131"/>
        <end position="184"/>
    </location>
</feature>
<dbReference type="FunCoup" id="B3MDJ1">
    <property type="interactions" value="36"/>
</dbReference>
<feature type="compositionally biased region" description="Acidic residues" evidence="1">
    <location>
        <begin position="157"/>
        <end position="166"/>
    </location>
</feature>
<evidence type="ECO:0008006" key="4">
    <source>
        <dbReference type="Google" id="ProtNLM"/>
    </source>
</evidence>
<evidence type="ECO:0000256" key="1">
    <source>
        <dbReference type="SAM" id="MobiDB-lite"/>
    </source>
</evidence>